<proteinExistence type="predicted"/>
<protein>
    <submittedName>
        <fullName evidence="1">Uncharacterized protein</fullName>
    </submittedName>
</protein>
<reference evidence="1" key="1">
    <citation type="journal article" date="2015" name="Nature">
        <title>Complex archaea that bridge the gap between prokaryotes and eukaryotes.</title>
        <authorList>
            <person name="Spang A."/>
            <person name="Saw J.H."/>
            <person name="Jorgensen S.L."/>
            <person name="Zaremba-Niedzwiedzka K."/>
            <person name="Martijn J."/>
            <person name="Lind A.E."/>
            <person name="van Eijk R."/>
            <person name="Schleper C."/>
            <person name="Guy L."/>
            <person name="Ettema T.J."/>
        </authorList>
    </citation>
    <scope>NUCLEOTIDE SEQUENCE</scope>
</reference>
<dbReference type="AlphaFoldDB" id="A0A0F8WN67"/>
<accession>A0A0F8WN67</accession>
<feature type="non-terminal residue" evidence="1">
    <location>
        <position position="1"/>
    </location>
</feature>
<organism evidence="1">
    <name type="scientific">marine sediment metagenome</name>
    <dbReference type="NCBI Taxonomy" id="412755"/>
    <lineage>
        <taxon>unclassified sequences</taxon>
        <taxon>metagenomes</taxon>
        <taxon>ecological metagenomes</taxon>
    </lineage>
</organism>
<name>A0A0F8WN67_9ZZZZ</name>
<comment type="caution">
    <text evidence="1">The sequence shown here is derived from an EMBL/GenBank/DDBJ whole genome shotgun (WGS) entry which is preliminary data.</text>
</comment>
<sequence length="27" mass="3144">LTATNHEVTKIIKKQELVAKNYLLFDL</sequence>
<evidence type="ECO:0000313" key="1">
    <source>
        <dbReference type="EMBL" id="KKK58153.1"/>
    </source>
</evidence>
<dbReference type="EMBL" id="LAZR01064120">
    <property type="protein sequence ID" value="KKK58153.1"/>
    <property type="molecule type" value="Genomic_DNA"/>
</dbReference>
<gene>
    <name evidence="1" type="ORF">LCGC14_3047290</name>
</gene>